<evidence type="ECO:0000313" key="2">
    <source>
        <dbReference type="Proteomes" id="UP000177905"/>
    </source>
</evidence>
<name>A0A1F4S2Q7_UNCSA</name>
<reference evidence="1 2" key="1">
    <citation type="journal article" date="2016" name="Nat. Commun.">
        <title>Thousands of microbial genomes shed light on interconnected biogeochemical processes in an aquifer system.</title>
        <authorList>
            <person name="Anantharaman K."/>
            <person name="Brown C.T."/>
            <person name="Hug L.A."/>
            <person name="Sharon I."/>
            <person name="Castelle C.J."/>
            <person name="Probst A.J."/>
            <person name="Thomas B.C."/>
            <person name="Singh A."/>
            <person name="Wilkins M.J."/>
            <person name="Karaoz U."/>
            <person name="Brodie E.L."/>
            <person name="Williams K.H."/>
            <person name="Hubbard S.S."/>
            <person name="Banfield J.F."/>
        </authorList>
    </citation>
    <scope>NUCLEOTIDE SEQUENCE [LARGE SCALE GENOMIC DNA]</scope>
</reference>
<gene>
    <name evidence="1" type="ORF">A2290_01245</name>
</gene>
<organism evidence="1 2">
    <name type="scientific">candidate division WOR-1 bacterium RIFOXYB2_FULL_36_35</name>
    <dbReference type="NCBI Taxonomy" id="1802578"/>
    <lineage>
        <taxon>Bacteria</taxon>
        <taxon>Bacillati</taxon>
        <taxon>Saganbacteria</taxon>
    </lineage>
</organism>
<dbReference type="EMBL" id="MEUA01000033">
    <property type="protein sequence ID" value="OGC14657.1"/>
    <property type="molecule type" value="Genomic_DNA"/>
</dbReference>
<dbReference type="AlphaFoldDB" id="A0A1F4S2Q7"/>
<accession>A0A1F4S2Q7</accession>
<sequence length="289" mass="32753">MQIILGKKSYEELHKFVKRSFPDVPGNRNSTPGDFLFRATSAQRLFVANTPYVLNRSQKEGESDLHLLCKSPLLLPNKEAGWFFDHRGNWYHVSAKKGNKNATVYLIPAQRLETLEITFYHIHPSSTLFSDATSLAVRMLKKQPIIVSGVYTPKPTTPQQIANAMFDLLIKEKMLSSFFLFFGRYHLAFPSPDDIETLTKLKTEETSPNIKTNFKIVSSFGATEVTTEEGLQFTKALSQKITVTTASFISSEFACLIPKKTTRELIELLFDEFNSKMEGAVTLKFHPID</sequence>
<comment type="caution">
    <text evidence="1">The sequence shown here is derived from an EMBL/GenBank/DDBJ whole genome shotgun (WGS) entry which is preliminary data.</text>
</comment>
<protein>
    <submittedName>
        <fullName evidence="1">Uncharacterized protein</fullName>
    </submittedName>
</protein>
<dbReference type="Proteomes" id="UP000177905">
    <property type="component" value="Unassembled WGS sequence"/>
</dbReference>
<proteinExistence type="predicted"/>
<evidence type="ECO:0000313" key="1">
    <source>
        <dbReference type="EMBL" id="OGC14657.1"/>
    </source>
</evidence>